<name>J7RCU0_HUIN7</name>
<feature type="signal peptide" evidence="1">
    <location>
        <begin position="1"/>
        <end position="21"/>
    </location>
</feature>
<evidence type="ECO:0000313" key="2">
    <source>
        <dbReference type="EMBL" id="CCK72690.1"/>
    </source>
</evidence>
<evidence type="ECO:0000313" key="3">
    <source>
        <dbReference type="Proteomes" id="UP000006310"/>
    </source>
</evidence>
<evidence type="ECO:0008006" key="4">
    <source>
        <dbReference type="Google" id="ProtNLM"/>
    </source>
</evidence>
<dbReference type="Proteomes" id="UP000006310">
    <property type="component" value="Chromosome 12"/>
</dbReference>
<feature type="chain" id="PRO_5003796072" description="Flo11 domain-containing protein" evidence="1">
    <location>
        <begin position="22"/>
        <end position="254"/>
    </location>
</feature>
<gene>
    <name evidence="2" type="primary">KNAG0L00670</name>
    <name evidence="2" type="ordered locus">KNAG_0L00670</name>
</gene>
<keyword evidence="3" id="KW-1185">Reference proteome</keyword>
<dbReference type="AlphaFoldDB" id="J7RCU0"/>
<dbReference type="eggNOG" id="ENOG502S1C8">
    <property type="taxonomic scope" value="Eukaryota"/>
</dbReference>
<accession>J7RCU0</accession>
<evidence type="ECO:0000256" key="1">
    <source>
        <dbReference type="SAM" id="SignalP"/>
    </source>
</evidence>
<dbReference type="HOGENOM" id="CLU_070145_0_0_1"/>
<dbReference type="STRING" id="1071383.J7RCU0"/>
<dbReference type="GeneID" id="34528464"/>
<keyword evidence="1" id="KW-0732">Signal</keyword>
<sequence>MTSSVKWWPLAILALVNTVSAFEFRSFNSSSLGVENNTEITNDGSVISTFVNNTNLVQLAPGANVTTAIEDFANTTMVVKNSNGTLYTNITKNPIGTTDSKKGTAEAVEPFVLGWDEYQTISEGSWWSPWYPISECSKDDPNSSVNLKWGYSYQWSGSTDGSFDTTLFRNSVTFDWSKAVSRSGTYSCSTGDDGVAQVWYQQEVGWAEIQKRHCSTTLDGSTCSSWNTVQHVDAPLEGEDSYRLACSESSGCQC</sequence>
<protein>
    <recommendedName>
        <fullName evidence="4">Flo11 domain-containing protein</fullName>
    </recommendedName>
</protein>
<organism evidence="2 3">
    <name type="scientific">Huiozyma naganishii (strain ATCC MYA-139 / BCRC 22969 / CBS 8797 / KCTC 17520 / NBRC 10181 / NCYC 3082 / Yp74L-3)</name>
    <name type="common">Yeast</name>
    <name type="synonym">Kazachstania naganishii</name>
    <dbReference type="NCBI Taxonomy" id="1071383"/>
    <lineage>
        <taxon>Eukaryota</taxon>
        <taxon>Fungi</taxon>
        <taxon>Dikarya</taxon>
        <taxon>Ascomycota</taxon>
        <taxon>Saccharomycotina</taxon>
        <taxon>Saccharomycetes</taxon>
        <taxon>Saccharomycetales</taxon>
        <taxon>Saccharomycetaceae</taxon>
        <taxon>Huiozyma</taxon>
    </lineage>
</organism>
<dbReference type="OMA" id="CFHTESE"/>
<proteinExistence type="predicted"/>
<reference evidence="2 3" key="1">
    <citation type="journal article" date="2011" name="Proc. Natl. Acad. Sci. U.S.A.">
        <title>Evolutionary erosion of yeast sex chromosomes by mating-type switching accidents.</title>
        <authorList>
            <person name="Gordon J.L."/>
            <person name="Armisen D."/>
            <person name="Proux-Wera E."/>
            <person name="Oheigeartaigh S.S."/>
            <person name="Byrne K.P."/>
            <person name="Wolfe K.H."/>
        </authorList>
    </citation>
    <scope>NUCLEOTIDE SEQUENCE [LARGE SCALE GENOMIC DNA]</scope>
    <source>
        <strain evidence="3">ATCC MYA-139 / BCRC 22969 / CBS 8797 / CCRC 22969 / KCTC 17520 / NBRC 10181 / NCYC 3082</strain>
    </source>
</reference>
<dbReference type="RefSeq" id="XP_022466935.1">
    <property type="nucleotide sequence ID" value="XM_022610660.1"/>
</dbReference>
<reference evidence="3" key="2">
    <citation type="submission" date="2012-08" db="EMBL/GenBank/DDBJ databases">
        <title>Genome sequence of Kazachstania naganishii.</title>
        <authorList>
            <person name="Gordon J.L."/>
            <person name="Armisen D."/>
            <person name="Proux-Wera E."/>
            <person name="OhEigeartaigh S.S."/>
            <person name="Byrne K.P."/>
            <person name="Wolfe K.H."/>
        </authorList>
    </citation>
    <scope>NUCLEOTIDE SEQUENCE [LARGE SCALE GENOMIC DNA]</scope>
    <source>
        <strain evidence="3">ATCC MYA-139 / BCRC 22969 / CBS 8797 / CCRC 22969 / KCTC 17520 / NBRC 10181 / NCYC 3082</strain>
    </source>
</reference>
<dbReference type="KEGG" id="kng:KNAG_0L00670"/>
<dbReference type="EMBL" id="HE978325">
    <property type="protein sequence ID" value="CCK72690.1"/>
    <property type="molecule type" value="Genomic_DNA"/>
</dbReference>